<dbReference type="CDD" id="cd00761">
    <property type="entry name" value="Glyco_tranf_GTA_type"/>
    <property type="match status" value="1"/>
</dbReference>
<dbReference type="Pfam" id="PF00535">
    <property type="entry name" value="Glycos_transf_2"/>
    <property type="match status" value="1"/>
</dbReference>
<gene>
    <name evidence="2" type="ORF">E1J38_000550</name>
</gene>
<evidence type="ECO:0000313" key="2">
    <source>
        <dbReference type="EMBL" id="TWO34372.1"/>
    </source>
</evidence>
<reference evidence="2 3" key="1">
    <citation type="submission" date="2019-07" db="EMBL/GenBank/DDBJ databases">
        <title>Seonamhaeicola sp. W255 draft genome.</title>
        <authorList>
            <person name="Zhang X.-Y."/>
            <person name="Zhang R."/>
            <person name="Zhong Y.-L."/>
            <person name="Du Z.-J."/>
        </authorList>
    </citation>
    <scope>NUCLEOTIDE SEQUENCE [LARGE SCALE GENOMIC DNA]</scope>
    <source>
        <strain evidence="2 3">W255</strain>
    </source>
</reference>
<dbReference type="PANTHER" id="PTHR22916">
    <property type="entry name" value="GLYCOSYLTRANSFERASE"/>
    <property type="match status" value="1"/>
</dbReference>
<name>A0A562YH49_9FLAO</name>
<dbReference type="Proteomes" id="UP000295814">
    <property type="component" value="Unassembled WGS sequence"/>
</dbReference>
<dbReference type="AlphaFoldDB" id="A0A562YH49"/>
<keyword evidence="2" id="KW-0808">Transferase</keyword>
<keyword evidence="3" id="KW-1185">Reference proteome</keyword>
<organism evidence="2 3">
    <name type="scientific">Seonamhaeicola sediminis</name>
    <dbReference type="NCBI Taxonomy" id="2528206"/>
    <lineage>
        <taxon>Bacteria</taxon>
        <taxon>Pseudomonadati</taxon>
        <taxon>Bacteroidota</taxon>
        <taxon>Flavobacteriia</taxon>
        <taxon>Flavobacteriales</taxon>
        <taxon>Flavobacteriaceae</taxon>
    </lineage>
</organism>
<dbReference type="GO" id="GO:0016758">
    <property type="term" value="F:hexosyltransferase activity"/>
    <property type="evidence" value="ECO:0007669"/>
    <property type="project" value="UniProtKB-ARBA"/>
</dbReference>
<comment type="caution">
    <text evidence="2">The sequence shown here is derived from an EMBL/GenBank/DDBJ whole genome shotgun (WGS) entry which is preliminary data.</text>
</comment>
<accession>A0A562YH49</accession>
<protein>
    <submittedName>
        <fullName evidence="2">Glycosyltransferase family 2 protein</fullName>
    </submittedName>
</protein>
<evidence type="ECO:0000313" key="3">
    <source>
        <dbReference type="Proteomes" id="UP000295814"/>
    </source>
</evidence>
<feature type="domain" description="Glycosyltransferase 2-like" evidence="1">
    <location>
        <begin position="6"/>
        <end position="144"/>
    </location>
</feature>
<dbReference type="PANTHER" id="PTHR22916:SF3">
    <property type="entry name" value="UDP-GLCNAC:BETAGAL BETA-1,3-N-ACETYLGLUCOSAMINYLTRANSFERASE-LIKE PROTEIN 1"/>
    <property type="match status" value="1"/>
</dbReference>
<proteinExistence type="predicted"/>
<dbReference type="Gene3D" id="3.90.550.10">
    <property type="entry name" value="Spore Coat Polysaccharide Biosynthesis Protein SpsA, Chain A"/>
    <property type="match status" value="1"/>
</dbReference>
<dbReference type="OrthoDB" id="597270at2"/>
<evidence type="ECO:0000259" key="1">
    <source>
        <dbReference type="Pfam" id="PF00535"/>
    </source>
</evidence>
<dbReference type="EMBL" id="SMZJ02000001">
    <property type="protein sequence ID" value="TWO34372.1"/>
    <property type="molecule type" value="Genomic_DNA"/>
</dbReference>
<sequence>MYPLISIIIPTYNREDIIGQTLESIKNQTYINWECLIVDDGSLDETKRLIESFAKADSRFKYLERPKDKLKGPNSCRNFGYSYSKGELVHFFDSDDLYKRETLMSIVSVFKNDIDVIVCKSELIDFNSGEVLKENNIESETLIQDFFVEKINFYVCGPFWNKDFLKNQKELFDEAIGNGDDWDFNLRMLYKKPRLKFLNEALLQVRIHPNSFSREKRKFNKKELQSEFKVIERHYQIIKTNKEINKDTIQKYIVKRFNSYFMEALLKKNKISWILFLKVLKKEFEFNQYKQLIRTIFGFISYNLFKKGYSYLHIK</sequence>
<dbReference type="InterPro" id="IPR001173">
    <property type="entry name" value="Glyco_trans_2-like"/>
</dbReference>
<dbReference type="SUPFAM" id="SSF53448">
    <property type="entry name" value="Nucleotide-diphospho-sugar transferases"/>
    <property type="match status" value="1"/>
</dbReference>
<dbReference type="RefSeq" id="WP_133354948.1">
    <property type="nucleotide sequence ID" value="NZ_SMZJ02000001.1"/>
</dbReference>
<dbReference type="InterPro" id="IPR029044">
    <property type="entry name" value="Nucleotide-diphossugar_trans"/>
</dbReference>